<dbReference type="KEGG" id="thf:MA03_01385"/>
<feature type="domain" description="ABC transmembrane type-1" evidence="6">
    <location>
        <begin position="6"/>
        <end position="200"/>
    </location>
</feature>
<feature type="transmembrane region" description="Helical" evidence="5">
    <location>
        <begin position="178"/>
        <end position="199"/>
    </location>
</feature>
<feature type="transmembrane region" description="Helical" evidence="5">
    <location>
        <begin position="253"/>
        <end position="277"/>
    </location>
</feature>
<dbReference type="HOGENOM" id="CLU_036171_2_0_2"/>
<feature type="transmembrane region" description="Helical" evidence="5">
    <location>
        <begin position="404"/>
        <end position="425"/>
    </location>
</feature>
<keyword evidence="3 5" id="KW-1133">Transmembrane helix</keyword>
<evidence type="ECO:0000256" key="2">
    <source>
        <dbReference type="ARBA" id="ARBA00022692"/>
    </source>
</evidence>
<comment type="subcellular location">
    <subcellularLocation>
        <location evidence="5">Cell membrane</location>
        <topology evidence="5">Multi-pass membrane protein</topology>
    </subcellularLocation>
    <subcellularLocation>
        <location evidence="1">Membrane</location>
        <topology evidence="1">Multi-pass membrane protein</topology>
    </subcellularLocation>
</comment>
<dbReference type="SUPFAM" id="SSF161098">
    <property type="entry name" value="MetI-like"/>
    <property type="match status" value="2"/>
</dbReference>
<sequence>MLLAAATASLFRMLAAYVLSVLTALLIGSAMAKNKTVESILLPILDILQSIPILGFFPAALILFVTYFPERIGVELASIFLIWTSLVWNMIFGVYSSVKSLDPSYDDLVKAYNFGHAARFFFIYAPVSRRSLIANSLVSWAGGWFFLTSAEVVSLGSSEYRVTGLGSFIIEQFNSGNLLGFYLGVALLLLIITLTYFLIWNPAASKNLGLNLPSFTAVYDKIHDIVAATWGGLGELSLVVEKKLKKFEKILGFLIRLSILVALVIFALNIIAGLGSIGLPNFLPKMLAVLYEIPITLARIVFILLLSLSLSLLVAFISYRNVLLGGALSIIGEILASIPAIIWWPLLAAIALGYSYGAYIVSLIVFLQGAFWYLYYNIIVYGLSSIRKDLEELSSVYKIRGVPFIRYVFVPSLLPSIATGALSAWGGAWNASVVAEYVVVGDHSIDIGGVGALLNRLAIQGDVEGLVVSALLLSSVIVLINKTLWSRFFKYIEGKYGGED</sequence>
<protein>
    <recommendedName>
        <fullName evidence="6">ABC transmembrane type-1 domain-containing protein</fullName>
    </recommendedName>
</protein>
<evidence type="ECO:0000256" key="5">
    <source>
        <dbReference type="RuleBase" id="RU363032"/>
    </source>
</evidence>
<dbReference type="GO" id="GO:0055085">
    <property type="term" value="P:transmembrane transport"/>
    <property type="evidence" value="ECO:0007669"/>
    <property type="project" value="InterPro"/>
</dbReference>
<evidence type="ECO:0000313" key="7">
    <source>
        <dbReference type="EMBL" id="AKG39288.1"/>
    </source>
</evidence>
<dbReference type="GO" id="GO:0005886">
    <property type="term" value="C:plasma membrane"/>
    <property type="evidence" value="ECO:0007669"/>
    <property type="project" value="UniProtKB-SubCell"/>
</dbReference>
<dbReference type="EMBL" id="CP009961">
    <property type="protein sequence ID" value="AKG39288.1"/>
    <property type="molecule type" value="Genomic_DNA"/>
</dbReference>
<keyword evidence="5" id="KW-0813">Transport</keyword>
<dbReference type="Pfam" id="PF00528">
    <property type="entry name" value="BPD_transp_1"/>
    <property type="match status" value="2"/>
</dbReference>
<gene>
    <name evidence="7" type="ORF">MA03_01385</name>
</gene>
<evidence type="ECO:0000313" key="8">
    <source>
        <dbReference type="Proteomes" id="UP000067434"/>
    </source>
</evidence>
<keyword evidence="4 5" id="KW-0472">Membrane</keyword>
<keyword evidence="8" id="KW-1185">Reference proteome</keyword>
<dbReference type="Proteomes" id="UP000067434">
    <property type="component" value="Chromosome"/>
</dbReference>
<feature type="transmembrane region" description="Helical" evidence="5">
    <location>
        <begin position="356"/>
        <end position="383"/>
    </location>
</feature>
<proteinExistence type="inferred from homology"/>
<dbReference type="PANTHER" id="PTHR42744:SF1">
    <property type="entry name" value="BINDING-PROTEIN-DEPENDENT TRANSPORT SYSTEMS INNER MEMBRANE COMPONENT"/>
    <property type="match status" value="1"/>
</dbReference>
<evidence type="ECO:0000256" key="3">
    <source>
        <dbReference type="ARBA" id="ARBA00022989"/>
    </source>
</evidence>
<keyword evidence="2 5" id="KW-0812">Transmembrane</keyword>
<dbReference type="STRING" id="1550241.MA03_01385"/>
<evidence type="ECO:0000256" key="4">
    <source>
        <dbReference type="ARBA" id="ARBA00023136"/>
    </source>
</evidence>
<dbReference type="PROSITE" id="PS50928">
    <property type="entry name" value="ABC_TM1"/>
    <property type="match status" value="2"/>
</dbReference>
<comment type="similarity">
    <text evidence="5">Belongs to the binding-protein-dependent transport system permease family.</text>
</comment>
<reference evidence="7 8" key="1">
    <citation type="journal article" date="2015" name="Stand. Genomic Sci.">
        <title>Complete genome sequence of and proposal of Thermofilum uzonense sp. nov. a novel hyperthermophilic crenarchaeon and emended description of the genus Thermofilum.</title>
        <authorList>
            <person name="Toshchakov S.V."/>
            <person name="Korzhenkov A.A."/>
            <person name="Samarov N.I."/>
            <person name="Mazunin I.O."/>
            <person name="Mozhey O.I."/>
            <person name="Shmyr I.S."/>
            <person name="Derbikova K.S."/>
            <person name="Taranov E.A."/>
            <person name="Dominova I.N."/>
            <person name="Bonch-Osmolovskaya E.A."/>
            <person name="Patrushev M.V."/>
            <person name="Podosokorskaya O.A."/>
            <person name="Kublanov I.V."/>
        </authorList>
    </citation>
    <scope>NUCLEOTIDE SEQUENCE [LARGE SCALE GENOMIC DNA]</scope>
    <source>
        <strain evidence="7 8">1807-2</strain>
    </source>
</reference>
<evidence type="ECO:0000259" key="6">
    <source>
        <dbReference type="PROSITE" id="PS50928"/>
    </source>
</evidence>
<dbReference type="PATRIC" id="fig|1550241.5.peg.283"/>
<organism evidence="7 8">
    <name type="scientific">Infirmifilum uzonense</name>
    <dbReference type="NCBI Taxonomy" id="1550241"/>
    <lineage>
        <taxon>Archaea</taxon>
        <taxon>Thermoproteota</taxon>
        <taxon>Thermoprotei</taxon>
        <taxon>Thermofilales</taxon>
        <taxon>Thermofilaceae</taxon>
        <taxon>Infirmifilum</taxon>
    </lineage>
</organism>
<feature type="transmembrane region" description="Helical" evidence="5">
    <location>
        <begin position="297"/>
        <end position="316"/>
    </location>
</feature>
<feature type="transmembrane region" description="Helical" evidence="5">
    <location>
        <begin position="323"/>
        <end position="344"/>
    </location>
</feature>
<feature type="domain" description="ABC transmembrane type-1" evidence="6">
    <location>
        <begin position="293"/>
        <end position="485"/>
    </location>
</feature>
<name>A0A0F7FK15_9CREN</name>
<evidence type="ECO:0000256" key="1">
    <source>
        <dbReference type="ARBA" id="ARBA00004141"/>
    </source>
</evidence>
<feature type="transmembrane region" description="Helical" evidence="5">
    <location>
        <begin position="76"/>
        <end position="96"/>
    </location>
</feature>
<dbReference type="AlphaFoldDB" id="A0A0F7FK15"/>
<feature type="transmembrane region" description="Helical" evidence="5">
    <location>
        <begin position="48"/>
        <end position="69"/>
    </location>
</feature>
<feature type="transmembrane region" description="Helical" evidence="5">
    <location>
        <begin position="466"/>
        <end position="485"/>
    </location>
</feature>
<dbReference type="PANTHER" id="PTHR42744">
    <property type="entry name" value="BINDING-PROTEIN-DEPENDENT TRANSPORT SYSTEMS INNER MEMBRANE COMPONENT"/>
    <property type="match status" value="1"/>
</dbReference>
<dbReference type="InterPro" id="IPR035906">
    <property type="entry name" value="MetI-like_sf"/>
</dbReference>
<dbReference type="InterPro" id="IPR000515">
    <property type="entry name" value="MetI-like"/>
</dbReference>
<accession>A0A0F7FK15</accession>
<dbReference type="Gene3D" id="1.10.3720.10">
    <property type="entry name" value="MetI-like"/>
    <property type="match status" value="2"/>
</dbReference>